<dbReference type="InterPro" id="IPR042094">
    <property type="entry name" value="T2SS_GspF_sf"/>
</dbReference>
<keyword evidence="7 8" id="KW-0472">Membrane</keyword>
<accession>A0A3B1DY66</accession>
<evidence type="ECO:0000256" key="7">
    <source>
        <dbReference type="ARBA" id="ARBA00023136"/>
    </source>
</evidence>
<name>A0A3B1DY66_9ZZZZ</name>
<dbReference type="EMBL" id="UOGK01000502">
    <property type="protein sequence ID" value="VAX41178.1"/>
    <property type="molecule type" value="Genomic_DNA"/>
</dbReference>
<keyword evidence="6 8" id="KW-1133">Transmembrane helix</keyword>
<dbReference type="AlphaFoldDB" id="A0A3B1DY66"/>
<protein>
    <recommendedName>
        <fullName evidence="9">Type II secretion system protein GspF domain-containing protein</fullName>
    </recommendedName>
</protein>
<evidence type="ECO:0000256" key="6">
    <source>
        <dbReference type="ARBA" id="ARBA00022989"/>
    </source>
</evidence>
<evidence type="ECO:0000256" key="8">
    <source>
        <dbReference type="SAM" id="Phobius"/>
    </source>
</evidence>
<dbReference type="Gene3D" id="1.20.81.30">
    <property type="entry name" value="Type II secretion system (T2SS), domain F"/>
    <property type="match status" value="2"/>
</dbReference>
<dbReference type="PANTHER" id="PTHR30012">
    <property type="entry name" value="GENERAL SECRETION PATHWAY PROTEIN"/>
    <property type="match status" value="1"/>
</dbReference>
<gene>
    <name evidence="10" type="ORF">MNBD_PLANCTO03-993</name>
</gene>
<evidence type="ECO:0000313" key="10">
    <source>
        <dbReference type="EMBL" id="VAX41178.1"/>
    </source>
</evidence>
<evidence type="ECO:0000256" key="4">
    <source>
        <dbReference type="ARBA" id="ARBA00022519"/>
    </source>
</evidence>
<sequence>MKYTYVAFDSAGKRFEDIVDASGEMAARDTLSERGLFVVEMVVGDSIGKAAPKQAGRKQSKWRCLAEFTRQMAILVSTGTPVVQALGAIERQVTDPRFVEVVGDIRCRVEEGSTLADAIGRHPKYFDAVACSLISAGEASGNLDTMLVRLAAVNRQQEVVRRAVTGALSYPLFLFTIAFAVMIGMLMFVVPRFAVLFESLDAPLPPSTAVLMKLSDHMRASWWWEFPLVAVGLVGLIVWVFSKSGRRTLDAWSVRMPLFAPLFVSLSMARIARVLGVLIESRVPLLEALTLTQAAMTNCRFKELLVEVEETVTRGGTMSSVVAESDLVSPAFAEAVRSGEESGQVGPVLTKLADYLDEDNAVLVK</sequence>
<keyword evidence="5 8" id="KW-0812">Transmembrane</keyword>
<feature type="domain" description="Type II secretion system protein GspF" evidence="9">
    <location>
        <begin position="68"/>
        <end position="191"/>
    </location>
</feature>
<evidence type="ECO:0000256" key="2">
    <source>
        <dbReference type="ARBA" id="ARBA00005745"/>
    </source>
</evidence>
<dbReference type="PRINTS" id="PR00812">
    <property type="entry name" value="BCTERIALGSPF"/>
</dbReference>
<dbReference type="GO" id="GO:0005886">
    <property type="term" value="C:plasma membrane"/>
    <property type="evidence" value="ECO:0007669"/>
    <property type="project" value="UniProtKB-SubCell"/>
</dbReference>
<feature type="non-terminal residue" evidence="10">
    <location>
        <position position="365"/>
    </location>
</feature>
<evidence type="ECO:0000256" key="1">
    <source>
        <dbReference type="ARBA" id="ARBA00004429"/>
    </source>
</evidence>
<evidence type="ECO:0000256" key="3">
    <source>
        <dbReference type="ARBA" id="ARBA00022475"/>
    </source>
</evidence>
<keyword evidence="3" id="KW-1003">Cell membrane</keyword>
<dbReference type="Pfam" id="PF00482">
    <property type="entry name" value="T2SSF"/>
    <property type="match status" value="2"/>
</dbReference>
<dbReference type="InterPro" id="IPR003004">
    <property type="entry name" value="GspF/PilC"/>
</dbReference>
<feature type="transmembrane region" description="Helical" evidence="8">
    <location>
        <begin position="168"/>
        <end position="190"/>
    </location>
</feature>
<evidence type="ECO:0000256" key="5">
    <source>
        <dbReference type="ARBA" id="ARBA00022692"/>
    </source>
</evidence>
<dbReference type="FunFam" id="1.20.81.30:FF:000001">
    <property type="entry name" value="Type II secretion system protein F"/>
    <property type="match status" value="1"/>
</dbReference>
<dbReference type="PANTHER" id="PTHR30012:SF0">
    <property type="entry name" value="TYPE II SECRETION SYSTEM PROTEIN F-RELATED"/>
    <property type="match status" value="1"/>
</dbReference>
<evidence type="ECO:0000259" key="9">
    <source>
        <dbReference type="Pfam" id="PF00482"/>
    </source>
</evidence>
<comment type="subcellular location">
    <subcellularLocation>
        <location evidence="1">Cell inner membrane</location>
        <topology evidence="1">Multi-pass membrane protein</topology>
    </subcellularLocation>
</comment>
<reference evidence="10" key="1">
    <citation type="submission" date="2018-06" db="EMBL/GenBank/DDBJ databases">
        <authorList>
            <person name="Zhirakovskaya E."/>
        </authorList>
    </citation>
    <scope>NUCLEOTIDE SEQUENCE</scope>
</reference>
<comment type="similarity">
    <text evidence="2">Belongs to the GSP F family.</text>
</comment>
<proteinExistence type="inferred from homology"/>
<organism evidence="10">
    <name type="scientific">hydrothermal vent metagenome</name>
    <dbReference type="NCBI Taxonomy" id="652676"/>
    <lineage>
        <taxon>unclassified sequences</taxon>
        <taxon>metagenomes</taxon>
        <taxon>ecological metagenomes</taxon>
    </lineage>
</organism>
<keyword evidence="4" id="KW-0997">Cell inner membrane</keyword>
<feature type="transmembrane region" description="Helical" evidence="8">
    <location>
        <begin position="222"/>
        <end position="242"/>
    </location>
</feature>
<dbReference type="InterPro" id="IPR018076">
    <property type="entry name" value="T2SS_GspF_dom"/>
</dbReference>
<feature type="domain" description="Type II secretion system protein GspF" evidence="9">
    <location>
        <begin position="272"/>
        <end position="361"/>
    </location>
</feature>